<dbReference type="Proteomes" id="UP000441389">
    <property type="component" value="Unassembled WGS sequence"/>
</dbReference>
<name>A0A6I4J3H8_9SPHN</name>
<feature type="transmembrane region" description="Helical" evidence="1">
    <location>
        <begin position="188"/>
        <end position="206"/>
    </location>
</feature>
<dbReference type="AlphaFoldDB" id="A0A6I4J3H8"/>
<dbReference type="RefSeq" id="WP_157026862.1">
    <property type="nucleotide sequence ID" value="NZ_WQMS01000008.1"/>
</dbReference>
<sequence>MTRLEARARLFAVCLSAVAGFVDGVGYMQSGGFFVSFMSGNSTRLGVGIVERASHAVLAAALIAAFVLGVAGGTLAGRGRAARKPFVLGLVAAALALAALCGSLGAGIAALLLAAFAMGAENATFEERGEVRIGLTYMTGTLVKIGQRLAAALTGREGGAWFPYFQLWLGLVGGAVLGAFAQTRLQSDALWIAAALTAGLALVAAARQPHGQER</sequence>
<dbReference type="PANTHER" id="PTHR37314">
    <property type="entry name" value="SLR0142 PROTEIN"/>
    <property type="match status" value="1"/>
</dbReference>
<feature type="transmembrane region" description="Helical" evidence="1">
    <location>
        <begin position="161"/>
        <end position="181"/>
    </location>
</feature>
<dbReference type="PANTHER" id="PTHR37314:SF4">
    <property type="entry name" value="UPF0700 TRANSMEMBRANE PROTEIN YOAK"/>
    <property type="match status" value="1"/>
</dbReference>
<accession>A0A6I4J3H8</accession>
<evidence type="ECO:0000256" key="1">
    <source>
        <dbReference type="SAM" id="Phobius"/>
    </source>
</evidence>
<feature type="transmembrane region" description="Helical" evidence="1">
    <location>
        <begin position="87"/>
        <end position="118"/>
    </location>
</feature>
<evidence type="ECO:0000313" key="3">
    <source>
        <dbReference type="Proteomes" id="UP000441389"/>
    </source>
</evidence>
<comment type="caution">
    <text evidence="2">The sequence shown here is derived from an EMBL/GenBank/DDBJ whole genome shotgun (WGS) entry which is preliminary data.</text>
</comment>
<gene>
    <name evidence="2" type="ORF">GON01_08135</name>
</gene>
<keyword evidence="1" id="KW-0472">Membrane</keyword>
<keyword evidence="1" id="KW-0812">Transmembrane</keyword>
<dbReference type="Pfam" id="PF06912">
    <property type="entry name" value="DUF1275"/>
    <property type="match status" value="1"/>
</dbReference>
<keyword evidence="1" id="KW-1133">Transmembrane helix</keyword>
<dbReference type="EMBL" id="WQMS01000008">
    <property type="protein sequence ID" value="MVO77901.1"/>
    <property type="molecule type" value="Genomic_DNA"/>
</dbReference>
<proteinExistence type="predicted"/>
<dbReference type="InterPro" id="IPR010699">
    <property type="entry name" value="DUF1275"/>
</dbReference>
<protein>
    <submittedName>
        <fullName evidence="2">DUF1275 domain-containing protein</fullName>
    </submittedName>
</protein>
<keyword evidence="3" id="KW-1185">Reference proteome</keyword>
<feature type="transmembrane region" description="Helical" evidence="1">
    <location>
        <begin position="52"/>
        <end position="75"/>
    </location>
</feature>
<evidence type="ECO:0000313" key="2">
    <source>
        <dbReference type="EMBL" id="MVO77901.1"/>
    </source>
</evidence>
<reference evidence="2 3" key="1">
    <citation type="submission" date="2019-12" db="EMBL/GenBank/DDBJ databases">
        <authorList>
            <person name="Huq M.A."/>
        </authorList>
    </citation>
    <scope>NUCLEOTIDE SEQUENCE [LARGE SCALE GENOMIC DNA]</scope>
    <source>
        <strain evidence="2 3">MAH-20</strain>
    </source>
</reference>
<organism evidence="2 3">
    <name type="scientific">Sphingomonas horti</name>
    <dbReference type="NCBI Taxonomy" id="2682842"/>
    <lineage>
        <taxon>Bacteria</taxon>
        <taxon>Pseudomonadati</taxon>
        <taxon>Pseudomonadota</taxon>
        <taxon>Alphaproteobacteria</taxon>
        <taxon>Sphingomonadales</taxon>
        <taxon>Sphingomonadaceae</taxon>
        <taxon>Sphingomonas</taxon>
    </lineage>
</organism>